<dbReference type="RefSeq" id="WP_120762116.1">
    <property type="nucleotide sequence ID" value="NZ_CP032630.1"/>
</dbReference>
<sequence>MQFASVRIITDDVPGLTGFYEALTGLEAQRVAPVFAVFAAPTGTLAIGDVVTAPFVDATNRSGSAAIVEFLVDDVEAAFAHAVTLGAEAVLEPATMPWGNRSAIVRDPAGTLVNLFRPPAA</sequence>
<dbReference type="InterPro" id="IPR029068">
    <property type="entry name" value="Glyas_Bleomycin-R_OHBP_Dase"/>
</dbReference>
<reference evidence="3" key="1">
    <citation type="submission" date="2018-09" db="EMBL/GenBank/DDBJ databases">
        <title>Genome sequencing of strain 2DFWR-13.</title>
        <authorList>
            <person name="Heo J."/>
            <person name="Kim S.-J."/>
            <person name="Kwon S.-W."/>
        </authorList>
    </citation>
    <scope>NUCLEOTIDE SEQUENCE [LARGE SCALE GENOMIC DNA]</scope>
    <source>
        <strain evidence="3">2DFWR-13</strain>
    </source>
</reference>
<feature type="domain" description="VOC" evidence="1">
    <location>
        <begin position="2"/>
        <end position="118"/>
    </location>
</feature>
<dbReference type="InterPro" id="IPR037523">
    <property type="entry name" value="VOC_core"/>
</dbReference>
<dbReference type="KEGG" id="lyd:D7I47_05530"/>
<keyword evidence="3" id="KW-1185">Reference proteome</keyword>
<dbReference type="Proteomes" id="UP000278886">
    <property type="component" value="Chromosome"/>
</dbReference>
<dbReference type="PROSITE" id="PS51819">
    <property type="entry name" value="VOC"/>
    <property type="match status" value="1"/>
</dbReference>
<dbReference type="SUPFAM" id="SSF54593">
    <property type="entry name" value="Glyoxalase/Bleomycin resistance protein/Dihydroxybiphenyl dioxygenase"/>
    <property type="match status" value="1"/>
</dbReference>
<evidence type="ECO:0000313" key="3">
    <source>
        <dbReference type="Proteomes" id="UP000278886"/>
    </source>
</evidence>
<accession>A0A387B612</accession>
<organism evidence="2 3">
    <name type="scientific">Protaetiibacter intestinalis</name>
    <dbReference type="NCBI Taxonomy" id="2419774"/>
    <lineage>
        <taxon>Bacteria</taxon>
        <taxon>Bacillati</taxon>
        <taxon>Actinomycetota</taxon>
        <taxon>Actinomycetes</taxon>
        <taxon>Micrococcales</taxon>
        <taxon>Microbacteriaceae</taxon>
        <taxon>Protaetiibacter</taxon>
    </lineage>
</organism>
<name>A0A387B612_9MICO</name>
<gene>
    <name evidence="2" type="ORF">D7I47_05530</name>
</gene>
<evidence type="ECO:0000259" key="1">
    <source>
        <dbReference type="PROSITE" id="PS51819"/>
    </source>
</evidence>
<dbReference type="InterPro" id="IPR004360">
    <property type="entry name" value="Glyas_Fos-R_dOase_dom"/>
</dbReference>
<dbReference type="OrthoDB" id="9798201at2"/>
<protein>
    <submittedName>
        <fullName evidence="2">VOC family protein</fullName>
    </submittedName>
</protein>
<proteinExistence type="predicted"/>
<dbReference type="Pfam" id="PF00903">
    <property type="entry name" value="Glyoxalase"/>
    <property type="match status" value="1"/>
</dbReference>
<evidence type="ECO:0000313" key="2">
    <source>
        <dbReference type="EMBL" id="AYF97767.1"/>
    </source>
</evidence>
<dbReference type="EMBL" id="CP032630">
    <property type="protein sequence ID" value="AYF97767.1"/>
    <property type="molecule type" value="Genomic_DNA"/>
</dbReference>
<dbReference type="Gene3D" id="3.10.180.10">
    <property type="entry name" value="2,3-Dihydroxybiphenyl 1,2-Dioxygenase, domain 1"/>
    <property type="match status" value="1"/>
</dbReference>
<dbReference type="AlphaFoldDB" id="A0A387B612"/>